<dbReference type="Pfam" id="PF13349">
    <property type="entry name" value="DUF4097"/>
    <property type="match status" value="1"/>
</dbReference>
<protein>
    <recommendedName>
        <fullName evidence="1">DUF4097 domain-containing protein</fullName>
    </recommendedName>
</protein>
<dbReference type="Proteomes" id="UP000293142">
    <property type="component" value="Unassembled WGS sequence"/>
</dbReference>
<reference evidence="2 3" key="1">
    <citation type="submission" date="2019-02" db="EMBL/GenBank/DDBJ databases">
        <title>Paenibacillus sp. nov., isolated from surface-sterilized tissue of Thalictrum simplex L.</title>
        <authorList>
            <person name="Tuo L."/>
        </authorList>
    </citation>
    <scope>NUCLEOTIDE SEQUENCE [LARGE SCALE GENOMIC DNA]</scope>
    <source>
        <strain evidence="2 3">N2SHLJ1</strain>
    </source>
</reference>
<dbReference type="RefSeq" id="WP_131017961.1">
    <property type="nucleotide sequence ID" value="NZ_SIRE01000032.1"/>
</dbReference>
<proteinExistence type="predicted"/>
<evidence type="ECO:0000313" key="3">
    <source>
        <dbReference type="Proteomes" id="UP000293142"/>
    </source>
</evidence>
<evidence type="ECO:0000313" key="2">
    <source>
        <dbReference type="EMBL" id="TBL70442.1"/>
    </source>
</evidence>
<organism evidence="2 3">
    <name type="scientific">Paenibacillus thalictri</name>
    <dbReference type="NCBI Taxonomy" id="2527873"/>
    <lineage>
        <taxon>Bacteria</taxon>
        <taxon>Bacillati</taxon>
        <taxon>Bacillota</taxon>
        <taxon>Bacilli</taxon>
        <taxon>Bacillales</taxon>
        <taxon>Paenibacillaceae</taxon>
        <taxon>Paenibacillus</taxon>
    </lineage>
</organism>
<keyword evidence="3" id="KW-1185">Reference proteome</keyword>
<comment type="caution">
    <text evidence="2">The sequence shown here is derived from an EMBL/GenBank/DDBJ whole genome shotgun (WGS) entry which is preliminary data.</text>
</comment>
<feature type="domain" description="DUF4097" evidence="1">
    <location>
        <begin position="82"/>
        <end position="280"/>
    </location>
</feature>
<dbReference type="InterPro" id="IPR025164">
    <property type="entry name" value="Toastrack_DUF4097"/>
</dbReference>
<evidence type="ECO:0000259" key="1">
    <source>
        <dbReference type="Pfam" id="PF13349"/>
    </source>
</evidence>
<gene>
    <name evidence="2" type="ORF">EYB31_33550</name>
</gene>
<dbReference type="OrthoDB" id="2359834at2"/>
<dbReference type="EMBL" id="SIRE01000032">
    <property type="protein sequence ID" value="TBL70442.1"/>
    <property type="molecule type" value="Genomic_DNA"/>
</dbReference>
<name>A0A4Q9DIH5_9BACL</name>
<accession>A0A4Q9DIH5</accession>
<sequence>MRTILAIGFILLGLFWLASYHTDLLSSSSAAANVDKQWTVGPGELKNVDIRGGSTDMTVDFIKSDGGGGAYVRINGTAYEDVAQKIEEARVSGNSLSLDLNTNKKWGFSGFGGSDRMLHVTVALPEQELLDNALFSLKSGDGDYRNVKGKTIHIGSSSGDIAFNGLTGQDILLECSSGDIEGTGVTGNTRITASSGSIRIDELSGNSSVKSASGDVRIQQKTIANADINATSGNVTFTAAKDFAGMYDVRASSGKVKAPDSKGKDQATIKIRTHSGDIAVKEL</sequence>
<dbReference type="AlphaFoldDB" id="A0A4Q9DIH5"/>